<dbReference type="EMBL" id="DQWS01000213">
    <property type="protein sequence ID" value="HDD53537.1"/>
    <property type="molecule type" value="Genomic_DNA"/>
</dbReference>
<dbReference type="Gene3D" id="1.20.272.10">
    <property type="match status" value="1"/>
</dbReference>
<dbReference type="GO" id="GO:0003677">
    <property type="term" value="F:DNA binding"/>
    <property type="evidence" value="ECO:0007669"/>
    <property type="project" value="InterPro"/>
</dbReference>
<evidence type="ECO:0000256" key="4">
    <source>
        <dbReference type="ARBA" id="ARBA00022695"/>
    </source>
</evidence>
<evidence type="ECO:0000256" key="6">
    <source>
        <dbReference type="ARBA" id="ARBA00022932"/>
    </source>
</evidence>
<comment type="catalytic activity">
    <reaction evidence="8">
        <text>DNA(n) + a 2'-deoxyribonucleoside 5'-triphosphate = DNA(n+1) + diphosphate</text>
        <dbReference type="Rhea" id="RHEA:22508"/>
        <dbReference type="Rhea" id="RHEA-COMP:17339"/>
        <dbReference type="Rhea" id="RHEA-COMP:17340"/>
        <dbReference type="ChEBI" id="CHEBI:33019"/>
        <dbReference type="ChEBI" id="CHEBI:61560"/>
        <dbReference type="ChEBI" id="CHEBI:173112"/>
        <dbReference type="EC" id="2.7.7.7"/>
    </reaction>
</comment>
<evidence type="ECO:0000256" key="3">
    <source>
        <dbReference type="ARBA" id="ARBA00022679"/>
    </source>
</evidence>
<dbReference type="EC" id="2.7.7.7" evidence="1"/>
<proteinExistence type="inferred from homology"/>
<accession>A0A7C0Y9S8</accession>
<dbReference type="GO" id="GO:0006261">
    <property type="term" value="P:DNA-templated DNA replication"/>
    <property type="evidence" value="ECO:0007669"/>
    <property type="project" value="TreeGrafter"/>
</dbReference>
<keyword evidence="3 10" id="KW-0808">Transferase</keyword>
<evidence type="ECO:0000256" key="8">
    <source>
        <dbReference type="ARBA" id="ARBA00049244"/>
    </source>
</evidence>
<sequence length="329" mass="37627">MKSLSPREFSSRIKKGTLPSTVFFVGEEGLLMEKALQRIKEGVLGENWELNWTVLEGEKASISQLEEALSTAPFASPKRVVVLREALDFWKTWHKRERERTERALTQHAPHSLLILIHLGELEEKGMEEKILLETLQRSGMAVVSFTGKREALENWVKKRLAKEGLPVQQEVVDWLLDVSQGKMALLERELEKFVLWGKKGEDVQKIPSLWDVPLMVYKGDLRLLSLLEDLMAEKGYLYLFRIISSSLVRLAAVQQTLEEGRESREEAIRRVSRHPNERKALEVGLRRLTPAKTVQLLDRVMEAEISLKSGPLPPAKVLEKLIAQILEV</sequence>
<dbReference type="AlphaFoldDB" id="A0A7C0Y9S8"/>
<feature type="domain" description="DNA polymerase III delta N-terminal" evidence="9">
    <location>
        <begin position="23"/>
        <end position="139"/>
    </location>
</feature>
<dbReference type="InterPro" id="IPR027417">
    <property type="entry name" value="P-loop_NTPase"/>
</dbReference>
<evidence type="ECO:0000256" key="2">
    <source>
        <dbReference type="ARBA" id="ARBA00017703"/>
    </source>
</evidence>
<evidence type="ECO:0000259" key="9">
    <source>
        <dbReference type="Pfam" id="PF06144"/>
    </source>
</evidence>
<dbReference type="GO" id="GO:0003887">
    <property type="term" value="F:DNA-directed DNA polymerase activity"/>
    <property type="evidence" value="ECO:0007669"/>
    <property type="project" value="UniProtKB-KW"/>
</dbReference>
<dbReference type="InterPro" id="IPR008921">
    <property type="entry name" value="DNA_pol3_clamp-load_cplx_C"/>
</dbReference>
<evidence type="ECO:0000256" key="7">
    <source>
        <dbReference type="ARBA" id="ARBA00034754"/>
    </source>
</evidence>
<dbReference type="Gene3D" id="3.40.50.300">
    <property type="entry name" value="P-loop containing nucleotide triphosphate hydrolases"/>
    <property type="match status" value="1"/>
</dbReference>
<dbReference type="Pfam" id="PF06144">
    <property type="entry name" value="DNA_pol3_delta"/>
    <property type="match status" value="1"/>
</dbReference>
<keyword evidence="6" id="KW-0239">DNA-directed DNA polymerase</keyword>
<organism evidence="10">
    <name type="scientific">Thermosulfidibacter takaii</name>
    <dbReference type="NCBI Taxonomy" id="412593"/>
    <lineage>
        <taxon>Bacteria</taxon>
        <taxon>Pseudomonadati</taxon>
        <taxon>Thermosulfidibacterota</taxon>
        <taxon>Thermosulfidibacteria</taxon>
        <taxon>Thermosulfidibacterales</taxon>
        <taxon>Thermosulfidibacteraceae</taxon>
    </lineage>
</organism>
<evidence type="ECO:0000256" key="5">
    <source>
        <dbReference type="ARBA" id="ARBA00022705"/>
    </source>
</evidence>
<dbReference type="PANTHER" id="PTHR34388:SF1">
    <property type="entry name" value="DNA POLYMERASE III SUBUNIT DELTA"/>
    <property type="match status" value="1"/>
</dbReference>
<evidence type="ECO:0000313" key="10">
    <source>
        <dbReference type="EMBL" id="HDD53537.1"/>
    </source>
</evidence>
<protein>
    <recommendedName>
        <fullName evidence="2">DNA polymerase III subunit delta</fullName>
        <ecNumber evidence="1">2.7.7.7</ecNumber>
    </recommendedName>
</protein>
<dbReference type="Proteomes" id="UP000885690">
    <property type="component" value="Unassembled WGS sequence"/>
</dbReference>
<keyword evidence="4 10" id="KW-0548">Nucleotidyltransferase</keyword>
<dbReference type="PANTHER" id="PTHR34388">
    <property type="entry name" value="DNA POLYMERASE III SUBUNIT DELTA"/>
    <property type="match status" value="1"/>
</dbReference>
<reference evidence="10" key="1">
    <citation type="journal article" date="2020" name="mSystems">
        <title>Genome- and Community-Level Interaction Insights into Carbon Utilization and Element Cycling Functions of Hydrothermarchaeota in Hydrothermal Sediment.</title>
        <authorList>
            <person name="Zhou Z."/>
            <person name="Liu Y."/>
            <person name="Xu W."/>
            <person name="Pan J."/>
            <person name="Luo Z.H."/>
            <person name="Li M."/>
        </authorList>
    </citation>
    <scope>NUCLEOTIDE SEQUENCE [LARGE SCALE GENOMIC DNA]</scope>
    <source>
        <strain evidence="10">HyVt-115</strain>
    </source>
</reference>
<comment type="caution">
    <text evidence="10">The sequence shown here is derived from an EMBL/GenBank/DDBJ whole genome shotgun (WGS) entry which is preliminary data.</text>
</comment>
<dbReference type="InterPro" id="IPR010372">
    <property type="entry name" value="DNA_pol3_delta_N"/>
</dbReference>
<dbReference type="NCBIfam" id="TIGR01128">
    <property type="entry name" value="holA"/>
    <property type="match status" value="1"/>
</dbReference>
<gene>
    <name evidence="10" type="primary">holA</name>
    <name evidence="10" type="ORF">ENF32_05670</name>
</gene>
<comment type="similarity">
    <text evidence="7">Belongs to the DNA polymerase HolA subunit family.</text>
</comment>
<dbReference type="GO" id="GO:0009360">
    <property type="term" value="C:DNA polymerase III complex"/>
    <property type="evidence" value="ECO:0007669"/>
    <property type="project" value="InterPro"/>
</dbReference>
<dbReference type="Gene3D" id="1.10.8.60">
    <property type="match status" value="1"/>
</dbReference>
<dbReference type="SUPFAM" id="SSF52540">
    <property type="entry name" value="P-loop containing nucleoside triphosphate hydrolases"/>
    <property type="match status" value="1"/>
</dbReference>
<name>A0A7C0Y9S8_9BACT</name>
<dbReference type="SUPFAM" id="SSF48019">
    <property type="entry name" value="post-AAA+ oligomerization domain-like"/>
    <property type="match status" value="1"/>
</dbReference>
<dbReference type="InterPro" id="IPR005790">
    <property type="entry name" value="DNA_polIII_delta"/>
</dbReference>
<keyword evidence="5" id="KW-0235">DNA replication</keyword>
<evidence type="ECO:0000256" key="1">
    <source>
        <dbReference type="ARBA" id="ARBA00012417"/>
    </source>
</evidence>